<evidence type="ECO:0000313" key="1">
    <source>
        <dbReference type="EMBL" id="SBV91660.1"/>
    </source>
</evidence>
<sequence>MKIILILTFAILLNSCVVLESMLGLDRCNYTNCDRKCIDNCDYCAIHCDKFNVPEGFDSRIGKSIDDQIYLYKKQEKKRD</sequence>
<dbReference type="EMBL" id="FLUM01000001">
    <property type="protein sequence ID" value="SBV91660.1"/>
    <property type="molecule type" value="Genomic_DNA"/>
</dbReference>
<name>A0A212IWW3_9BACT</name>
<dbReference type="AlphaFoldDB" id="A0A212IWW3"/>
<gene>
    <name evidence="1" type="ORF">KL86DYS1_10397</name>
</gene>
<proteinExistence type="predicted"/>
<accession>A0A212IWW3</accession>
<reference evidence="1" key="1">
    <citation type="submission" date="2016-04" db="EMBL/GenBank/DDBJ databases">
        <authorList>
            <person name="Evans L.H."/>
            <person name="Alamgir A."/>
            <person name="Owens N."/>
            <person name="Weber N.D."/>
            <person name="Virtaneva K."/>
            <person name="Barbian K."/>
            <person name="Babar A."/>
            <person name="Rosenke K."/>
        </authorList>
    </citation>
    <scope>NUCLEOTIDE SEQUENCE</scope>
    <source>
        <strain evidence="1">86-1</strain>
    </source>
</reference>
<protein>
    <submittedName>
        <fullName evidence="1">Uncharacterized protein</fullName>
    </submittedName>
</protein>
<organism evidence="1">
    <name type="scientific">uncultured Dysgonomonas sp</name>
    <dbReference type="NCBI Taxonomy" id="206096"/>
    <lineage>
        <taxon>Bacteria</taxon>
        <taxon>Pseudomonadati</taxon>
        <taxon>Bacteroidota</taxon>
        <taxon>Bacteroidia</taxon>
        <taxon>Bacteroidales</taxon>
        <taxon>Dysgonomonadaceae</taxon>
        <taxon>Dysgonomonas</taxon>
        <taxon>environmental samples</taxon>
    </lineage>
</organism>